<sequence>MFNVSLSSSGSSKTLELQTVRFLTDRYIVQVQVGFDIEDHRSVLSIGAYPLRLAQEHTFRSMRYNRPSELLGSDPRLGHSSDSPRRWIRH</sequence>
<proteinExistence type="predicted"/>
<evidence type="ECO:0000313" key="2">
    <source>
        <dbReference type="EMBL" id="ERG94111.1"/>
    </source>
</evidence>
<reference evidence="2 3" key="1">
    <citation type="journal article" date="2013" name="PLoS ONE">
        <title>Assembly-driven community genomics of a hypersaline microbial ecosystem.</title>
        <authorList>
            <person name="Podell S."/>
            <person name="Ugalde J.A."/>
            <person name="Narasingarao P."/>
            <person name="Banfield J.F."/>
            <person name="Heidelberg K.B."/>
            <person name="Allen E.E."/>
        </authorList>
    </citation>
    <scope>NUCLEOTIDE SEQUENCE [LARGE SCALE GENOMIC DNA]</scope>
    <source>
        <strain evidence="3">J07HQW2</strain>
    </source>
</reference>
<feature type="compositionally biased region" description="Basic and acidic residues" evidence="1">
    <location>
        <begin position="76"/>
        <end position="90"/>
    </location>
</feature>
<dbReference type="Proteomes" id="UP000030710">
    <property type="component" value="Unassembled WGS sequence"/>
</dbReference>
<gene>
    <name evidence="2" type="ORF">J07HQW2_00545</name>
</gene>
<evidence type="ECO:0000256" key="1">
    <source>
        <dbReference type="SAM" id="MobiDB-lite"/>
    </source>
</evidence>
<accession>U1PP88</accession>
<name>U1PP88_9EURY</name>
<dbReference type="HOGENOM" id="CLU_2433797_0_0_2"/>
<protein>
    <submittedName>
        <fullName evidence="2">Uncharacterized protein</fullName>
    </submittedName>
</protein>
<evidence type="ECO:0000313" key="3">
    <source>
        <dbReference type="Proteomes" id="UP000030710"/>
    </source>
</evidence>
<organism evidence="2 3">
    <name type="scientific">Haloquadratum walsbyi J07HQW2</name>
    <dbReference type="NCBI Taxonomy" id="1238425"/>
    <lineage>
        <taxon>Archaea</taxon>
        <taxon>Methanobacteriati</taxon>
        <taxon>Methanobacteriota</taxon>
        <taxon>Stenosarchaea group</taxon>
        <taxon>Halobacteria</taxon>
        <taxon>Halobacteriales</taxon>
        <taxon>Haloferacaceae</taxon>
        <taxon>Haloquadratum</taxon>
    </lineage>
</organism>
<dbReference type="EMBL" id="KE356561">
    <property type="protein sequence ID" value="ERG94111.1"/>
    <property type="molecule type" value="Genomic_DNA"/>
</dbReference>
<feature type="region of interest" description="Disordered" evidence="1">
    <location>
        <begin position="67"/>
        <end position="90"/>
    </location>
</feature>
<dbReference type="AlphaFoldDB" id="U1PP88"/>